<organism evidence="1">
    <name type="scientific">uncultured Stenotrophomonas sp</name>
    <dbReference type="NCBI Taxonomy" id="165438"/>
    <lineage>
        <taxon>Bacteria</taxon>
        <taxon>Pseudomonadati</taxon>
        <taxon>Pseudomonadota</taxon>
        <taxon>Gammaproteobacteria</taxon>
        <taxon>Lysobacterales</taxon>
        <taxon>Lysobacteraceae</taxon>
        <taxon>Stenotrophomonas</taxon>
        <taxon>environmental samples</taxon>
    </lineage>
</organism>
<name>A0A1Y5QBP3_9GAMM</name>
<gene>
    <name evidence="1" type="ORF">STPYR_12820</name>
</gene>
<reference evidence="1" key="1">
    <citation type="submission" date="2016-03" db="EMBL/GenBank/DDBJ databases">
        <authorList>
            <person name="Ploux O."/>
        </authorList>
    </citation>
    <scope>NUCLEOTIDE SEQUENCE</scope>
    <source>
        <strain evidence="1">UC10</strain>
    </source>
</reference>
<dbReference type="EMBL" id="FLTS01000001">
    <property type="protein sequence ID" value="SBV37877.1"/>
    <property type="molecule type" value="Genomic_DNA"/>
</dbReference>
<evidence type="ECO:0000313" key="1">
    <source>
        <dbReference type="EMBL" id="SBV37877.1"/>
    </source>
</evidence>
<dbReference type="AlphaFoldDB" id="A0A1Y5QBP3"/>
<accession>A0A1Y5QBP3</accession>
<protein>
    <submittedName>
        <fullName evidence="1">Uncharacterized protein</fullName>
    </submittedName>
</protein>
<proteinExistence type="predicted"/>
<sequence length="31" mass="3329">MTPVTCLAMDGYLESVPIGHHAASDDNRMVP</sequence>